<sequence length="158" mass="18839">MAILLVFALLIIIVVLYDRNKQKEKAHTEIRNNDIEFYQNLANNSELNFSYEKIKYVFTKIEIRENGFYKIMSANNKRYWFEARGTSKNSHFLIFAQLHTTKITIQHLDTSNGSNDGEVWKRKKELRLIQEFDYSILDKDEIYTKIFEIIDEISTKIT</sequence>
<keyword evidence="2" id="KW-1185">Reference proteome</keyword>
<reference evidence="1 2" key="1">
    <citation type="submission" date="2014-10" db="EMBL/GenBank/DDBJ databases">
        <title>Genome sequencing of Vitellibacter vladivostokensis KMM 3516.</title>
        <authorList>
            <person name="Thevarajoo S."/>
            <person name="Selvaratnam C."/>
            <person name="Goh K.M."/>
            <person name="Chong C.S."/>
        </authorList>
    </citation>
    <scope>NUCLEOTIDE SEQUENCE [LARGE SCALE GENOMIC DNA]</scope>
    <source>
        <strain evidence="1 2">KMM 3516</strain>
    </source>
</reference>
<organism evidence="1 2">
    <name type="scientific">Aequorivita vladivostokensis</name>
    <dbReference type="NCBI Taxonomy" id="171194"/>
    <lineage>
        <taxon>Bacteria</taxon>
        <taxon>Pseudomonadati</taxon>
        <taxon>Bacteroidota</taxon>
        <taxon>Flavobacteriia</taxon>
        <taxon>Flavobacteriales</taxon>
        <taxon>Flavobacteriaceae</taxon>
        <taxon>Aequorivita</taxon>
    </lineage>
</organism>
<accession>A0ABR5DHP1</accession>
<dbReference type="Proteomes" id="UP000033497">
    <property type="component" value="Unassembled WGS sequence"/>
</dbReference>
<gene>
    <name evidence="1" type="ORF">MB09_09320</name>
</gene>
<dbReference type="RefSeq" id="WP_045080622.1">
    <property type="nucleotide sequence ID" value="NZ_JSVU01000005.1"/>
</dbReference>
<name>A0ABR5DHP1_9FLAO</name>
<evidence type="ECO:0000313" key="2">
    <source>
        <dbReference type="Proteomes" id="UP000033497"/>
    </source>
</evidence>
<protein>
    <submittedName>
        <fullName evidence="1">Uncharacterized protein</fullName>
    </submittedName>
</protein>
<dbReference type="EMBL" id="JSVU01000005">
    <property type="protein sequence ID" value="KJJ38246.1"/>
    <property type="molecule type" value="Genomic_DNA"/>
</dbReference>
<proteinExistence type="predicted"/>
<evidence type="ECO:0000313" key="1">
    <source>
        <dbReference type="EMBL" id="KJJ38246.1"/>
    </source>
</evidence>
<comment type="caution">
    <text evidence="1">The sequence shown here is derived from an EMBL/GenBank/DDBJ whole genome shotgun (WGS) entry which is preliminary data.</text>
</comment>